<gene>
    <name evidence="1" type="ORF">Pcatena_05140</name>
</gene>
<dbReference type="KEGG" id="pcat:Pcatena_05140"/>
<dbReference type="Proteomes" id="UP000273154">
    <property type="component" value="Chromosome"/>
</dbReference>
<dbReference type="GeneID" id="88848651"/>
<dbReference type="Gene3D" id="3.40.50.300">
    <property type="entry name" value="P-loop containing nucleotide triphosphate hydrolases"/>
    <property type="match status" value="1"/>
</dbReference>
<dbReference type="EMBL" id="AP019367">
    <property type="protein sequence ID" value="BBH49927.1"/>
    <property type="molecule type" value="Genomic_DNA"/>
</dbReference>
<accession>A0A3G9JWS8</accession>
<dbReference type="Pfam" id="PF19842">
    <property type="entry name" value="YqeC"/>
    <property type="match status" value="1"/>
</dbReference>
<protein>
    <recommendedName>
        <fullName evidence="3">Selenium-dependent hydroxylase accessory protein YqeC</fullName>
    </recommendedName>
</protein>
<reference evidence="2" key="1">
    <citation type="submission" date="2018-11" db="EMBL/GenBank/DDBJ databases">
        <title>Comparative genomics of Parolsenella catena and Libanicoccus massiliensis: Reclassification of Libanicoccus massiliensis as Parolsenella massiliensis comb. nov.</title>
        <authorList>
            <person name="Sakamoto M."/>
            <person name="Ikeyama N."/>
            <person name="Murakami T."/>
            <person name="Mori H."/>
            <person name="Yuki M."/>
            <person name="Ohkuma M."/>
        </authorList>
    </citation>
    <scope>NUCLEOTIDE SEQUENCE [LARGE SCALE GENOMIC DNA]</scope>
    <source>
        <strain evidence="2">JCM 31932</strain>
    </source>
</reference>
<evidence type="ECO:0008006" key="3">
    <source>
        <dbReference type="Google" id="ProtNLM"/>
    </source>
</evidence>
<dbReference type="OrthoDB" id="368187at2"/>
<evidence type="ECO:0000313" key="2">
    <source>
        <dbReference type="Proteomes" id="UP000273154"/>
    </source>
</evidence>
<dbReference type="NCBIfam" id="TIGR03172">
    <property type="entry name" value="selenium cofactor biosynthesis protein YqeC"/>
    <property type="match status" value="1"/>
</dbReference>
<dbReference type="RefSeq" id="WP_126421369.1">
    <property type="nucleotide sequence ID" value="NZ_AP019367.1"/>
</dbReference>
<dbReference type="AlphaFoldDB" id="A0A3G9JWS8"/>
<proteinExistence type="predicted"/>
<keyword evidence="2" id="KW-1185">Reference proteome</keyword>
<dbReference type="InterPro" id="IPR017587">
    <property type="entry name" value="YqeC"/>
</dbReference>
<evidence type="ECO:0000313" key="1">
    <source>
        <dbReference type="EMBL" id="BBH49927.1"/>
    </source>
</evidence>
<organism evidence="1 2">
    <name type="scientific">Parolsenella catena</name>
    <dbReference type="NCBI Taxonomy" id="2003188"/>
    <lineage>
        <taxon>Bacteria</taxon>
        <taxon>Bacillati</taxon>
        <taxon>Actinomycetota</taxon>
        <taxon>Coriobacteriia</taxon>
        <taxon>Coriobacteriales</taxon>
        <taxon>Atopobiaceae</taxon>
        <taxon>Parolsenella</taxon>
    </lineage>
</organism>
<dbReference type="InterPro" id="IPR027417">
    <property type="entry name" value="P-loop_NTPase"/>
</dbReference>
<sequence length="244" mass="24902">MNCLDSLLSSVGGRISSGGVRCVAVIGSGGKSTLLRALGEDAAARGGRVVLATTTHFLPFGGMPLVTSGDMRELTRALDDRGLACVGTPTADDLGRLAAPAMPLEELAGAADLLVVEADGSKRLPLKAHASHEPVVPACADLTACVVGASGFGGLVGERVHRAALLCERVGCGVYDTATPELVARGMADEMARGLIAPDVIVVNQAETPERAAAARRFAAALRGLGCKTPVLLGSVRDERLVRA</sequence>
<name>A0A3G9JWS8_9ACTN</name>